<evidence type="ECO:0000256" key="1">
    <source>
        <dbReference type="SAM" id="MobiDB-lite"/>
    </source>
</evidence>
<dbReference type="EMBL" id="LLZH01000294">
    <property type="protein sequence ID" value="KUL27844.1"/>
    <property type="molecule type" value="Genomic_DNA"/>
</dbReference>
<comment type="caution">
    <text evidence="2">The sequence shown here is derived from an EMBL/GenBank/DDBJ whole genome shotgun (WGS) entry which is preliminary data.</text>
</comment>
<dbReference type="RefSeq" id="WP_067699695.1">
    <property type="nucleotide sequence ID" value="NZ_LLZH01000294.1"/>
</dbReference>
<dbReference type="OrthoDB" id="218750at2"/>
<evidence type="ECO:0008006" key="4">
    <source>
        <dbReference type="Google" id="ProtNLM"/>
    </source>
</evidence>
<gene>
    <name evidence="2" type="ORF">ADL15_33970</name>
</gene>
<feature type="region of interest" description="Disordered" evidence="1">
    <location>
        <begin position="1286"/>
        <end position="1307"/>
    </location>
</feature>
<sequence>MSEALLAAGAILAGPAPEPGPDTMTARAYRHPALDGRTVVRLVGATVGPAEDLSMEFLGFAAAGVTEVGHGRRQALGFPAWALVHDPANGRHALALVKDMERLARTARGKPGNARDGYAALAQRLGGAAPQFLPTFWEQAGRAFLEAGNPRMAGTCFTDARRAEQVHGLVVDEERVRDVHLEFAFGGALTAAMLTAYSREVVGRHPAAEAYELVKTLSLRRIAGGLAPQAGLATDLNRLAKAAGLDAEAEADAVAALLPTYPAAARAHPSVWKAYRKSLVRLGKRDDAVRARLLAIVPDPPGHRTEFTDDWVELLDATGASADLASGAGGPAGRWLERFLHGRRRGRRSERLLALVERLAPRLIAEGGVQIAPGPWSTDLDVLDLCLALGVPATVGNQHTASRFDLLSWARDTGPGRRDLTAIAADPALRPMLGGSARRLFARRGGENSLTAPPLSDAALQQMFDAAGVRDVLADLLAELAGRAGAGTVTGLDHTLTELGALWSATGMAFAPEAFGGLLAVDLPAVLARSLRAGLITELSWPAYERATARLRTVRAGTSWPELVLHDEQTALVLAPDGTTTEHVFRLPAGAPVHHAGVNCALVDGELVVSWYSSEGHHAHYWSSRPDEVRPGAWRIASPGWTTLGEPLPIPGGGLTAGSRPLHAGDARVPGDAYPVATDGQAFWRCEWHQAAERTWAWRWREFDPHTGEGGRLSVPAFFTAAETDSGAAGDSWLVAHACRLRPVPVAFAGSPLGVRDGMAGWRVTATGAGVLIGTGIDGREVVMPRPRQEHHDRGDHGETLVAAVLLPGATAPLPVTRLRGYPVGDLRIWTADGEHPLTVQPDVTPALPPLEWWHAMRARDQAGSAALRRLDPATAAALLAVDATVTGTNALAAAATATVLAHLPEVTDTTLRQRIAEVVARTVLLGRRIATVPQHLGEQPVATRRPPELTDRALRQAWDGLCGSDSAYYSGSTAEQSQIAEQIQRVGALLAAPGAAGPEGVPALGGQWTALLTGLGAVALRAASPVTPDADRAALAGLLTLIAGTPLDGSGVPLRVIEVVQERMVAEPVEVHRDGEQLTVLFPPGRGYALRQGAQWRRQALQAAPDGVFTLPDGLFLRADAPPGGRLAGDRLRTFLTLLAERGPAPWRPEAADALAAATGMARAEAAMLLGGLPGVARWEANFLGAEQRALLGVSAAHAKVARAGLSDLSFTERIALLDAAMPAEPGDLWELGPDVAAIAERWIALRGRRAVVPDDLVAELGKVMDASRAAGTLQAIAAPAAGDWLTTDGRSTPASHGSIRTEAGEGEPFDVPHLLAAATALFWLGYHLTWDDPIRAALPEALRLVRERLRNPHLLIGAWNHPPEDEPDPGLPLVPGESWGRYAVHHLATARLDGPDDPALGLIGAFVASPLRMLLSAWMDDVVSTPAGATGDPHDPRVSVPGLVAQVRDRHGLDLDAAAYYLQLLALRDPVDKAVQKWNGWKPAVLRKAQAALTDSGLVVAAKRERAGRPVFLPGGWQPARAPVAPMETWKQPLYEVDGTVAMAPPMSVPRLFATAWGRVTDGDLPRYHDLKETR</sequence>
<evidence type="ECO:0000313" key="3">
    <source>
        <dbReference type="Proteomes" id="UP000053244"/>
    </source>
</evidence>
<name>A0A101JJC8_9ACTN</name>
<protein>
    <recommendedName>
        <fullName evidence="4">DNA-binding protein</fullName>
    </recommendedName>
</protein>
<evidence type="ECO:0000313" key="2">
    <source>
        <dbReference type="EMBL" id="KUL27844.1"/>
    </source>
</evidence>
<proteinExistence type="predicted"/>
<keyword evidence="3" id="KW-1185">Reference proteome</keyword>
<organism evidence="2 3">
    <name type="scientific">Actinoplanes awajinensis subsp. mycoplanecinus</name>
    <dbReference type="NCBI Taxonomy" id="135947"/>
    <lineage>
        <taxon>Bacteria</taxon>
        <taxon>Bacillati</taxon>
        <taxon>Actinomycetota</taxon>
        <taxon>Actinomycetes</taxon>
        <taxon>Micromonosporales</taxon>
        <taxon>Micromonosporaceae</taxon>
        <taxon>Actinoplanes</taxon>
    </lineage>
</organism>
<accession>A0A101JJC8</accession>
<dbReference type="Proteomes" id="UP000053244">
    <property type="component" value="Unassembled WGS sequence"/>
</dbReference>
<reference evidence="2 3" key="1">
    <citation type="submission" date="2015-10" db="EMBL/GenBank/DDBJ databases">
        <authorList>
            <person name="Gilbert D.G."/>
        </authorList>
    </citation>
    <scope>NUCLEOTIDE SEQUENCE [LARGE SCALE GENOMIC DNA]</scope>
    <source>
        <strain evidence="2 3">NRRL B-16712</strain>
    </source>
</reference>